<evidence type="ECO:0000313" key="1">
    <source>
        <dbReference type="EMBL" id="GEN28400.1"/>
    </source>
</evidence>
<keyword evidence="2" id="KW-1185">Reference proteome</keyword>
<proteinExistence type="predicted"/>
<organism evidence="1 2">
    <name type="scientific">Halovibrio variabilis</name>
    <dbReference type="NCBI Taxonomy" id="31910"/>
    <lineage>
        <taxon>Bacteria</taxon>
        <taxon>Pseudomonadati</taxon>
        <taxon>Pseudomonadota</taxon>
        <taxon>Gammaproteobacteria</taxon>
        <taxon>Oceanospirillales</taxon>
        <taxon>Halomonadaceae</taxon>
        <taxon>Halovibrio</taxon>
    </lineage>
</organism>
<dbReference type="EMBL" id="BJXV01000010">
    <property type="protein sequence ID" value="GEN28400.1"/>
    <property type="molecule type" value="Genomic_DNA"/>
</dbReference>
<dbReference type="AlphaFoldDB" id="A0A511UP90"/>
<sequence length="42" mass="4730">MGLIFALNDGDYELMEKAERDNGKVCVHGEDPIFKDLISQDC</sequence>
<name>A0A511UP90_9GAMM</name>
<evidence type="ECO:0000313" key="2">
    <source>
        <dbReference type="Proteomes" id="UP000321303"/>
    </source>
</evidence>
<comment type="caution">
    <text evidence="1">The sequence shown here is derived from an EMBL/GenBank/DDBJ whole genome shotgun (WGS) entry which is preliminary data.</text>
</comment>
<accession>A0A511UP90</accession>
<protein>
    <submittedName>
        <fullName evidence="1">Uncharacterized protein</fullName>
    </submittedName>
</protein>
<dbReference type="Proteomes" id="UP000321303">
    <property type="component" value="Unassembled WGS sequence"/>
</dbReference>
<gene>
    <name evidence="1" type="ORF">HVA01_20460</name>
</gene>
<reference evidence="1 2" key="1">
    <citation type="submission" date="2019-07" db="EMBL/GenBank/DDBJ databases">
        <title>Whole genome shotgun sequence of Halomonas variabilis NBRC 102410.</title>
        <authorList>
            <person name="Hosoyama A."/>
            <person name="Uohara A."/>
            <person name="Ohji S."/>
            <person name="Ichikawa N."/>
        </authorList>
    </citation>
    <scope>NUCLEOTIDE SEQUENCE [LARGE SCALE GENOMIC DNA]</scope>
    <source>
        <strain evidence="1 2">NBRC 102410</strain>
    </source>
</reference>